<evidence type="ECO:0000313" key="2">
    <source>
        <dbReference type="EMBL" id="GBG93483.1"/>
    </source>
</evidence>
<sequence>MGESFRWSPDSSGIPPEELPDGSIPLLRDLAGSIREGLDVMRHWGPSEYWGLWRMYQEQKNANQIDTVPGIAMND</sequence>
<dbReference type="EMBL" id="BFEA01001942">
    <property type="protein sequence ID" value="GBG93483.1"/>
    <property type="molecule type" value="Genomic_DNA"/>
</dbReference>
<dbReference type="Proteomes" id="UP000265515">
    <property type="component" value="Unassembled WGS sequence"/>
</dbReference>
<name>A0A388MG21_CHABU</name>
<dbReference type="Gramene" id="GBG93483">
    <property type="protein sequence ID" value="GBG93483"/>
    <property type="gene ID" value="CBR_g71451"/>
</dbReference>
<gene>
    <name evidence="2" type="ORF">CBR_g71451</name>
</gene>
<feature type="region of interest" description="Disordered" evidence="1">
    <location>
        <begin position="1"/>
        <end position="21"/>
    </location>
</feature>
<dbReference type="AlphaFoldDB" id="A0A388MG21"/>
<protein>
    <submittedName>
        <fullName evidence="2">Uncharacterized protein</fullName>
    </submittedName>
</protein>
<feature type="non-terminal residue" evidence="2">
    <location>
        <position position="75"/>
    </location>
</feature>
<evidence type="ECO:0000313" key="3">
    <source>
        <dbReference type="Proteomes" id="UP000265515"/>
    </source>
</evidence>
<organism evidence="2 3">
    <name type="scientific">Chara braunii</name>
    <name type="common">Braun's stonewort</name>
    <dbReference type="NCBI Taxonomy" id="69332"/>
    <lineage>
        <taxon>Eukaryota</taxon>
        <taxon>Viridiplantae</taxon>
        <taxon>Streptophyta</taxon>
        <taxon>Charophyceae</taxon>
        <taxon>Charales</taxon>
        <taxon>Characeae</taxon>
        <taxon>Chara</taxon>
    </lineage>
</organism>
<keyword evidence="3" id="KW-1185">Reference proteome</keyword>
<proteinExistence type="predicted"/>
<reference evidence="2 3" key="1">
    <citation type="journal article" date="2018" name="Cell">
        <title>The Chara Genome: Secondary Complexity and Implications for Plant Terrestrialization.</title>
        <authorList>
            <person name="Nishiyama T."/>
            <person name="Sakayama H."/>
            <person name="Vries J.D."/>
            <person name="Buschmann H."/>
            <person name="Saint-Marcoux D."/>
            <person name="Ullrich K.K."/>
            <person name="Haas F.B."/>
            <person name="Vanderstraeten L."/>
            <person name="Becker D."/>
            <person name="Lang D."/>
            <person name="Vosolsobe S."/>
            <person name="Rombauts S."/>
            <person name="Wilhelmsson P.K.I."/>
            <person name="Janitza P."/>
            <person name="Kern R."/>
            <person name="Heyl A."/>
            <person name="Rumpler F."/>
            <person name="Villalobos L.I.A.C."/>
            <person name="Clay J.M."/>
            <person name="Skokan R."/>
            <person name="Toyoda A."/>
            <person name="Suzuki Y."/>
            <person name="Kagoshima H."/>
            <person name="Schijlen E."/>
            <person name="Tajeshwar N."/>
            <person name="Catarino B."/>
            <person name="Hetherington A.J."/>
            <person name="Saltykova A."/>
            <person name="Bonnot C."/>
            <person name="Breuninger H."/>
            <person name="Symeonidi A."/>
            <person name="Radhakrishnan G.V."/>
            <person name="Van Nieuwerburgh F."/>
            <person name="Deforce D."/>
            <person name="Chang C."/>
            <person name="Karol K.G."/>
            <person name="Hedrich R."/>
            <person name="Ulvskov P."/>
            <person name="Glockner G."/>
            <person name="Delwiche C.F."/>
            <person name="Petrasek J."/>
            <person name="Van de Peer Y."/>
            <person name="Friml J."/>
            <person name="Beilby M."/>
            <person name="Dolan L."/>
            <person name="Kohara Y."/>
            <person name="Sugano S."/>
            <person name="Fujiyama A."/>
            <person name="Delaux P.-M."/>
            <person name="Quint M."/>
            <person name="TheiBen G."/>
            <person name="Hagemann M."/>
            <person name="Harholt J."/>
            <person name="Dunand C."/>
            <person name="Zachgo S."/>
            <person name="Langdale J."/>
            <person name="Maumus F."/>
            <person name="Straeten D.V.D."/>
            <person name="Gould S.B."/>
            <person name="Rensing S.A."/>
        </authorList>
    </citation>
    <scope>NUCLEOTIDE SEQUENCE [LARGE SCALE GENOMIC DNA]</scope>
    <source>
        <strain evidence="2 3">S276</strain>
    </source>
</reference>
<accession>A0A388MG21</accession>
<comment type="caution">
    <text evidence="2">The sequence shown here is derived from an EMBL/GenBank/DDBJ whole genome shotgun (WGS) entry which is preliminary data.</text>
</comment>
<evidence type="ECO:0000256" key="1">
    <source>
        <dbReference type="SAM" id="MobiDB-lite"/>
    </source>
</evidence>